<dbReference type="EMBL" id="BPFZ01000004">
    <property type="protein sequence ID" value="GIU66823.1"/>
    <property type="molecule type" value="Genomic_DNA"/>
</dbReference>
<evidence type="ECO:0000313" key="9">
    <source>
        <dbReference type="EMBL" id="GIU66823.1"/>
    </source>
</evidence>
<dbReference type="SUPFAM" id="SSF56784">
    <property type="entry name" value="HAD-like"/>
    <property type="match status" value="1"/>
</dbReference>
<gene>
    <name evidence="9" type="ORF">PsB1_0977</name>
</gene>
<dbReference type="Pfam" id="PF13242">
    <property type="entry name" value="Hydrolase_like"/>
    <property type="match status" value="1"/>
</dbReference>
<dbReference type="CDD" id="cd07503">
    <property type="entry name" value="HAD_HisB-N"/>
    <property type="match status" value="1"/>
</dbReference>
<dbReference type="NCBIfam" id="TIGR01656">
    <property type="entry name" value="Histidinol-ppas"/>
    <property type="match status" value="1"/>
</dbReference>
<dbReference type="Pfam" id="PF00483">
    <property type="entry name" value="NTP_transferase"/>
    <property type="match status" value="1"/>
</dbReference>
<evidence type="ECO:0000256" key="1">
    <source>
        <dbReference type="ARBA" id="ARBA00004496"/>
    </source>
</evidence>
<dbReference type="InterPro" id="IPR004446">
    <property type="entry name" value="Heptose_bisP_phosphatase"/>
</dbReference>
<evidence type="ECO:0000256" key="3">
    <source>
        <dbReference type="ARBA" id="ARBA00022490"/>
    </source>
</evidence>
<dbReference type="Gene3D" id="3.90.550.10">
    <property type="entry name" value="Spore Coat Polysaccharide Biosynthesis Protein SpsA, Chain A"/>
    <property type="match status" value="1"/>
</dbReference>
<evidence type="ECO:0000313" key="10">
    <source>
        <dbReference type="Proteomes" id="UP001161064"/>
    </source>
</evidence>
<accession>A0ABQ4PV20</accession>
<dbReference type="PANTHER" id="PTHR42891:SF1">
    <property type="entry name" value="D-GLYCERO-BETA-D-MANNO-HEPTOSE-1,7-BISPHOSPHATE 7-PHOSPHATASE"/>
    <property type="match status" value="1"/>
</dbReference>
<evidence type="ECO:0000256" key="2">
    <source>
        <dbReference type="ARBA" id="ARBA00005628"/>
    </source>
</evidence>
<comment type="similarity">
    <text evidence="2">Belongs to the GmhB family.</text>
</comment>
<dbReference type="InterPro" id="IPR005835">
    <property type="entry name" value="NTP_transferase_dom"/>
</dbReference>
<dbReference type="InterPro" id="IPR029044">
    <property type="entry name" value="Nucleotide-diphossugar_trans"/>
</dbReference>
<evidence type="ECO:0000256" key="4">
    <source>
        <dbReference type="ARBA" id="ARBA00022723"/>
    </source>
</evidence>
<protein>
    <recommendedName>
        <fullName evidence="7">D,D-heptose 1,7-bisphosphate phosphatase</fullName>
    </recommendedName>
</protein>
<reference evidence="9" key="1">
    <citation type="submission" date="2021-05" db="EMBL/GenBank/DDBJ databases">
        <authorList>
            <person name="Tanabe Y."/>
        </authorList>
    </citation>
    <scope>NUCLEOTIDE SEQUENCE</scope>
    <source>
        <strain evidence="9">BOTRYCO-1</strain>
    </source>
</reference>
<keyword evidence="5" id="KW-0378">Hydrolase</keyword>
<feature type="domain" description="Nucleotidyl transferase" evidence="8">
    <location>
        <begin position="8"/>
        <end position="231"/>
    </location>
</feature>
<evidence type="ECO:0000259" key="8">
    <source>
        <dbReference type="Pfam" id="PF00483"/>
    </source>
</evidence>
<reference evidence="9" key="2">
    <citation type="journal article" date="2023" name="ISME Commun">
        <title>Characterization of a bloom-associated alphaproteobacterial lineage, 'Candidatus Phycosocius': insights into freshwater algal-bacterial interactions.</title>
        <authorList>
            <person name="Tanabe Y."/>
            <person name="Yamaguchi H."/>
            <person name="Yoshida M."/>
            <person name="Kai A."/>
            <person name="Okazaki Y."/>
        </authorList>
    </citation>
    <scope>NUCLEOTIDE SEQUENCE</scope>
    <source>
        <strain evidence="9">BOTRYCO-1</strain>
    </source>
</reference>
<keyword evidence="3" id="KW-0963">Cytoplasm</keyword>
<dbReference type="InterPro" id="IPR036412">
    <property type="entry name" value="HAD-like_sf"/>
</dbReference>
<keyword evidence="4" id="KW-0479">Metal-binding</keyword>
<dbReference type="Proteomes" id="UP001161064">
    <property type="component" value="Unassembled WGS sequence"/>
</dbReference>
<dbReference type="Gene3D" id="3.40.50.1000">
    <property type="entry name" value="HAD superfamily/HAD-like"/>
    <property type="match status" value="1"/>
</dbReference>
<dbReference type="InterPro" id="IPR006543">
    <property type="entry name" value="Histidinol-phos"/>
</dbReference>
<comment type="caution">
    <text evidence="9">The sequence shown here is derived from an EMBL/GenBank/DDBJ whole genome shotgun (WGS) entry which is preliminary data.</text>
</comment>
<dbReference type="PANTHER" id="PTHR42891">
    <property type="entry name" value="D-GLYCERO-BETA-D-MANNO-HEPTOSE-1,7-BISPHOSPHATE 7-PHOSPHATASE"/>
    <property type="match status" value="1"/>
</dbReference>
<dbReference type="RefSeq" id="WP_284359463.1">
    <property type="nucleotide sequence ID" value="NZ_BPFZ01000004.1"/>
</dbReference>
<sequence>MPPYIKQAVFLVGGKGTRLGKLTADTPKPLLEIAPGVRFLDHVLGEAARQGFVDLILLAGHLGEEVQAAYHGRRFYEAEVKVMREVQPQGTGGALALVKDQLDPWFLMGNGDSLFEINLRALTLAPRPGMKARLALRQVSDPSRYGAVQLDGMRISGFLEKETNLKGPMPINGGVYLLEQSVADMVKGPCSIEQDIFPQLVEQWAIDGQIFEGYFLDIGLPDTYAQACMEIPMRTRRPIAFFDRDGVLNQDNGYTHRPEDLVWMPNAKQAIRTLNDANYYTIVVTNQAGIARGLYTPEAVRHFHQHMQEDLARTGGHIDAFYICPYHPEAVIERFRAFDHPDRKPNPGMLLKAMHEWPHDKAKSFLIGDKQSDIEAANKAGVRAYFYDGSDLLELVRSALGDGFRGHNDV</sequence>
<organism evidence="9 10">
    <name type="scientific">Candidatus Phycosocius spiralis</name>
    <dbReference type="NCBI Taxonomy" id="2815099"/>
    <lineage>
        <taxon>Bacteria</taxon>
        <taxon>Pseudomonadati</taxon>
        <taxon>Pseudomonadota</taxon>
        <taxon>Alphaproteobacteria</taxon>
        <taxon>Caulobacterales</taxon>
        <taxon>Caulobacterales incertae sedis</taxon>
        <taxon>Candidatus Phycosocius</taxon>
    </lineage>
</organism>
<evidence type="ECO:0000256" key="5">
    <source>
        <dbReference type="ARBA" id="ARBA00022801"/>
    </source>
</evidence>
<dbReference type="NCBIfam" id="TIGR01662">
    <property type="entry name" value="HAD-SF-IIIA"/>
    <property type="match status" value="1"/>
</dbReference>
<dbReference type="InterPro" id="IPR023214">
    <property type="entry name" value="HAD_sf"/>
</dbReference>
<keyword evidence="6" id="KW-0119">Carbohydrate metabolism</keyword>
<evidence type="ECO:0000256" key="7">
    <source>
        <dbReference type="ARBA" id="ARBA00031828"/>
    </source>
</evidence>
<proteinExistence type="inferred from homology"/>
<comment type="subcellular location">
    <subcellularLocation>
        <location evidence="1">Cytoplasm</location>
    </subcellularLocation>
</comment>
<evidence type="ECO:0000256" key="6">
    <source>
        <dbReference type="ARBA" id="ARBA00023277"/>
    </source>
</evidence>
<keyword evidence="10" id="KW-1185">Reference proteome</keyword>
<dbReference type="SUPFAM" id="SSF53448">
    <property type="entry name" value="Nucleotide-diphospho-sugar transferases"/>
    <property type="match status" value="1"/>
</dbReference>
<name>A0ABQ4PV20_9PROT</name>
<dbReference type="InterPro" id="IPR006549">
    <property type="entry name" value="HAD-SF_hydro_IIIA"/>
</dbReference>